<evidence type="ECO:0000256" key="1">
    <source>
        <dbReference type="SAM" id="Phobius"/>
    </source>
</evidence>
<feature type="transmembrane region" description="Helical" evidence="1">
    <location>
        <begin position="143"/>
        <end position="160"/>
    </location>
</feature>
<proteinExistence type="predicted"/>
<feature type="transmembrane region" description="Helical" evidence="1">
    <location>
        <begin position="395"/>
        <end position="413"/>
    </location>
</feature>
<accession>S9V4J9</accession>
<comment type="caution">
    <text evidence="2">The sequence shown here is derived from an EMBL/GenBank/DDBJ whole genome shotgun (WGS) entry which is preliminary data.</text>
</comment>
<evidence type="ECO:0000313" key="2">
    <source>
        <dbReference type="EMBL" id="EPY17810.1"/>
    </source>
</evidence>
<keyword evidence="1" id="KW-0812">Transmembrane</keyword>
<feature type="transmembrane region" description="Helical" evidence="1">
    <location>
        <begin position="333"/>
        <end position="352"/>
    </location>
</feature>
<keyword evidence="3" id="KW-1185">Reference proteome</keyword>
<feature type="transmembrane region" description="Helical" evidence="1">
    <location>
        <begin position="119"/>
        <end position="137"/>
    </location>
</feature>
<organism evidence="2 3">
    <name type="scientific">Strigomonas culicis</name>
    <dbReference type="NCBI Taxonomy" id="28005"/>
    <lineage>
        <taxon>Eukaryota</taxon>
        <taxon>Discoba</taxon>
        <taxon>Euglenozoa</taxon>
        <taxon>Kinetoplastea</taxon>
        <taxon>Metakinetoplastina</taxon>
        <taxon>Trypanosomatida</taxon>
        <taxon>Trypanosomatidae</taxon>
        <taxon>Strigomonadinae</taxon>
        <taxon>Strigomonas</taxon>
    </lineage>
</organism>
<dbReference type="Proteomes" id="UP000015354">
    <property type="component" value="Unassembled WGS sequence"/>
</dbReference>
<dbReference type="AlphaFoldDB" id="S9V4J9"/>
<reference evidence="2 3" key="1">
    <citation type="journal article" date="2013" name="PLoS ONE">
        <title>Predicting the Proteins of Angomonas deanei, Strigomonas culicis and Their Respective Endosymbionts Reveals New Aspects of the Trypanosomatidae Family.</title>
        <authorList>
            <person name="Motta M.C."/>
            <person name="Martins A.C."/>
            <person name="de Souza S.S."/>
            <person name="Catta-Preta C.M."/>
            <person name="Silva R."/>
            <person name="Klein C.C."/>
            <person name="de Almeida L.G."/>
            <person name="de Lima Cunha O."/>
            <person name="Ciapina L.P."/>
            <person name="Brocchi M."/>
            <person name="Colabardini A.C."/>
            <person name="de Araujo Lima B."/>
            <person name="Machado C.R."/>
            <person name="de Almeida Soares C.M."/>
            <person name="Probst C.M."/>
            <person name="de Menezes C.B."/>
            <person name="Thompson C.E."/>
            <person name="Bartholomeu D.C."/>
            <person name="Gradia D.F."/>
            <person name="Pavoni D.P."/>
            <person name="Grisard E.C."/>
            <person name="Fantinatti-Garboggini F."/>
            <person name="Marchini F.K."/>
            <person name="Rodrigues-Luiz G.F."/>
            <person name="Wagner G."/>
            <person name="Goldman G.H."/>
            <person name="Fietto J.L."/>
            <person name="Elias M.C."/>
            <person name="Goldman M.H."/>
            <person name="Sagot M.F."/>
            <person name="Pereira M."/>
            <person name="Stoco P.H."/>
            <person name="de Mendonca-Neto R.P."/>
            <person name="Teixeira S.M."/>
            <person name="Maciel T.E."/>
            <person name="de Oliveira Mendes T.A."/>
            <person name="Urmenyi T.P."/>
            <person name="de Souza W."/>
            <person name="Schenkman S."/>
            <person name="de Vasconcelos A.T."/>
        </authorList>
    </citation>
    <scope>NUCLEOTIDE SEQUENCE [LARGE SCALE GENOMIC DNA]</scope>
</reference>
<keyword evidence="1" id="KW-0472">Membrane</keyword>
<feature type="transmembrane region" description="Helical" evidence="1">
    <location>
        <begin position="264"/>
        <end position="284"/>
    </location>
</feature>
<feature type="transmembrane region" description="Helical" evidence="1">
    <location>
        <begin position="523"/>
        <end position="541"/>
    </location>
</feature>
<dbReference type="EMBL" id="ATMH01010286">
    <property type="protein sequence ID" value="EPY17810.1"/>
    <property type="molecule type" value="Genomic_DNA"/>
</dbReference>
<keyword evidence="1" id="KW-1133">Transmembrane helix</keyword>
<protein>
    <submittedName>
        <fullName evidence="2">Uncharacterized protein</fullName>
    </submittedName>
</protein>
<sequence>MLRLKPLLFNARSTLLQDWKQYTIIICVGLHLVLHFFSHYFKKLLFTRRGFPFPVTLAVVHEAYLFLGLALLQQCRSSSTNSESDGKAYSKLRSLRRFAQTLPSLILFKFASQRTQFSMVFYYSVVFCFYTMLTNLSGKLSPVAALCVRSVALLPLLLVFQRAFMFAPPTAPPSTTTSTTNAEKELGATAEAGGMMASPTTLAVPGATYSGSLRVASNSSSAQVSAVKRKVSPQSAATPASTSLAVATLTPSGDVRAAWGRTRWMGLFCLQLSALLLAVSYIIVPDRNTATSAYHQLQAILLQQSGSTETELQKDVKELHAVPSFAQPEERHITFPHFTIVVFTALTALFYLETCYCYTRYAVARSLVTTAGGHAAAPHAATTNVISGLFSAMDVLEFLMCTAALSFLLLIPLAGLTEDFIDFPYPLCRDTFFFLFVSSFLEALYRISEVGLLLYFQYRFLTYHSHTGDGASMTAIAVMGGAVEYGVLQYIKSYSSQFLFLLLEYNINTFNLVQLYERGAFTLYDMGGFFALVMGVLLYYAPDAWWGPGYHHGRGATKHRGYGLANTAEVDDAHHNEDYALSTEAPQNRIESTIDKLL</sequence>
<feature type="transmembrane region" description="Helical" evidence="1">
    <location>
        <begin position="433"/>
        <end position="458"/>
    </location>
</feature>
<name>S9V4J9_9TRYP</name>
<gene>
    <name evidence="2" type="ORF">STCU_10394</name>
</gene>
<evidence type="ECO:0000313" key="3">
    <source>
        <dbReference type="Proteomes" id="UP000015354"/>
    </source>
</evidence>
<feature type="transmembrane region" description="Helical" evidence="1">
    <location>
        <begin position="21"/>
        <end position="41"/>
    </location>
</feature>
<feature type="transmembrane region" description="Helical" evidence="1">
    <location>
        <begin position="53"/>
        <end position="72"/>
    </location>
</feature>